<dbReference type="InterPro" id="IPR036397">
    <property type="entry name" value="RNaseH_sf"/>
</dbReference>
<evidence type="ECO:0000259" key="1">
    <source>
        <dbReference type="Pfam" id="PF21762"/>
    </source>
</evidence>
<gene>
    <name evidence="2" type="ORF">K7432_006973</name>
</gene>
<dbReference type="SUPFAM" id="SSF53098">
    <property type="entry name" value="Ribonuclease H-like"/>
    <property type="match status" value="1"/>
</dbReference>
<accession>A0ABR2W0T1</accession>
<dbReference type="InterPro" id="IPR040151">
    <property type="entry name" value="Gfd2/YDR514C-like"/>
</dbReference>
<dbReference type="Gene3D" id="3.30.420.10">
    <property type="entry name" value="Ribonuclease H-like superfamily/Ribonuclease H"/>
    <property type="match status" value="1"/>
</dbReference>
<reference evidence="2 3" key="1">
    <citation type="submission" date="2023-04" db="EMBL/GenBank/DDBJ databases">
        <title>Genome of Basidiobolus ranarum AG-B5.</title>
        <authorList>
            <person name="Stajich J.E."/>
            <person name="Carter-House D."/>
            <person name="Gryganskyi A."/>
        </authorList>
    </citation>
    <scope>NUCLEOTIDE SEQUENCE [LARGE SCALE GENOMIC DNA]</scope>
    <source>
        <strain evidence="2 3">AG-B5</strain>
    </source>
</reference>
<dbReference type="Pfam" id="PF21762">
    <property type="entry name" value="DEDDh_C"/>
    <property type="match status" value="1"/>
</dbReference>
<dbReference type="Proteomes" id="UP001479436">
    <property type="component" value="Unassembled WGS sequence"/>
</dbReference>
<evidence type="ECO:0000313" key="2">
    <source>
        <dbReference type="EMBL" id="KAK9712696.1"/>
    </source>
</evidence>
<organism evidence="2 3">
    <name type="scientific">Basidiobolus ranarum</name>
    <dbReference type="NCBI Taxonomy" id="34480"/>
    <lineage>
        <taxon>Eukaryota</taxon>
        <taxon>Fungi</taxon>
        <taxon>Fungi incertae sedis</taxon>
        <taxon>Zoopagomycota</taxon>
        <taxon>Entomophthoromycotina</taxon>
        <taxon>Basidiobolomycetes</taxon>
        <taxon>Basidiobolales</taxon>
        <taxon>Basidiobolaceae</taxon>
        <taxon>Basidiobolus</taxon>
    </lineage>
</organism>
<dbReference type="InterPro" id="IPR012337">
    <property type="entry name" value="RNaseH-like_sf"/>
</dbReference>
<keyword evidence="3" id="KW-1185">Reference proteome</keyword>
<protein>
    <recommendedName>
        <fullName evidence="1">Gfd2/YDR514C-like C-terminal domain-containing protein</fullName>
    </recommendedName>
</protein>
<dbReference type="InterPro" id="IPR048519">
    <property type="entry name" value="Gfd2/YDR514C-like_C"/>
</dbReference>
<dbReference type="PANTHER" id="PTHR28083">
    <property type="entry name" value="GOOD FOR FULL DBP5 ACTIVITY PROTEIN 2"/>
    <property type="match status" value="1"/>
</dbReference>
<name>A0ABR2W0T1_9FUNG</name>
<evidence type="ECO:0000313" key="3">
    <source>
        <dbReference type="Proteomes" id="UP001479436"/>
    </source>
</evidence>
<sequence>MSTEITHVDTIASSLYLLSSLEKFWAQALDKVPTLQNVVTDHLKAPDFYTNRIDRLFYLGISQKDSLRYLLLSEHSYLKVKEELELLLKQELPMFCPLEMYNEIEPVEVDSRATYYRVLKGLSKYNKVIKRQERERLIALSLGKAQRAISKREYMFIAIDIESYEEDHSYITEVGWTMYNSVDEVFLDKHYIIKENVHLRNGNYVADNKDRFIFGKSVCTTLLNTVADLEADWKSGYPAILVGHDVKNDLDYLRKMGANISEPIDVFDTTSLYMALTESHQKQKLSKILNGLGIEYNFLHNAGNDSHYTMEAFLAMTR</sequence>
<feature type="domain" description="Gfd2/YDR514C-like C-terminal" evidence="1">
    <location>
        <begin position="155"/>
        <end position="316"/>
    </location>
</feature>
<proteinExistence type="predicted"/>
<dbReference type="PANTHER" id="PTHR28083:SF1">
    <property type="entry name" value="GOOD FOR FULL DBP5 ACTIVITY PROTEIN 2"/>
    <property type="match status" value="1"/>
</dbReference>
<comment type="caution">
    <text evidence="2">The sequence shown here is derived from an EMBL/GenBank/DDBJ whole genome shotgun (WGS) entry which is preliminary data.</text>
</comment>
<dbReference type="EMBL" id="JASJQH010007203">
    <property type="protein sequence ID" value="KAK9712696.1"/>
    <property type="molecule type" value="Genomic_DNA"/>
</dbReference>